<protein>
    <recommendedName>
        <fullName evidence="1">Glycosyl transferase family 1 domain-containing protein</fullName>
    </recommendedName>
</protein>
<dbReference type="SUPFAM" id="SSF53756">
    <property type="entry name" value="UDP-Glycosyltransferase/glycogen phosphorylase"/>
    <property type="match status" value="1"/>
</dbReference>
<comment type="caution">
    <text evidence="2">The sequence shown here is derived from an EMBL/GenBank/DDBJ whole genome shotgun (WGS) entry which is preliminary data.</text>
</comment>
<feature type="domain" description="Glycosyl transferase family 1" evidence="1">
    <location>
        <begin position="198"/>
        <end position="287"/>
    </location>
</feature>
<evidence type="ECO:0000313" key="3">
    <source>
        <dbReference type="Proteomes" id="UP000249524"/>
    </source>
</evidence>
<dbReference type="InterPro" id="IPR001296">
    <property type="entry name" value="Glyco_trans_1"/>
</dbReference>
<dbReference type="GO" id="GO:0016757">
    <property type="term" value="F:glycosyltransferase activity"/>
    <property type="evidence" value="ECO:0007669"/>
    <property type="project" value="InterPro"/>
</dbReference>
<organism evidence="2 3">
    <name type="scientific">Phenylobacterium kunshanense</name>
    <dbReference type="NCBI Taxonomy" id="1445034"/>
    <lineage>
        <taxon>Bacteria</taxon>
        <taxon>Pseudomonadati</taxon>
        <taxon>Pseudomonadota</taxon>
        <taxon>Alphaproteobacteria</taxon>
        <taxon>Caulobacterales</taxon>
        <taxon>Caulobacteraceae</taxon>
        <taxon>Phenylobacterium</taxon>
    </lineage>
</organism>
<dbReference type="Gene3D" id="3.40.50.2000">
    <property type="entry name" value="Glycogen Phosphorylase B"/>
    <property type="match status" value="1"/>
</dbReference>
<dbReference type="EMBL" id="QFYS01000001">
    <property type="protein sequence ID" value="RAK68636.1"/>
    <property type="molecule type" value="Genomic_DNA"/>
</dbReference>
<evidence type="ECO:0000313" key="2">
    <source>
        <dbReference type="EMBL" id="RAK68636.1"/>
    </source>
</evidence>
<evidence type="ECO:0000259" key="1">
    <source>
        <dbReference type="Pfam" id="PF00534"/>
    </source>
</evidence>
<proteinExistence type="predicted"/>
<dbReference type="OrthoDB" id="5123492at2"/>
<keyword evidence="3" id="KW-1185">Reference proteome</keyword>
<dbReference type="RefSeq" id="WP_111274128.1">
    <property type="nucleotide sequence ID" value="NZ_QFYS01000001.1"/>
</dbReference>
<reference evidence="2 3" key="1">
    <citation type="submission" date="2018-05" db="EMBL/GenBank/DDBJ databases">
        <authorList>
            <person name="Lanie J.A."/>
            <person name="Ng W.-L."/>
            <person name="Kazmierczak K.M."/>
            <person name="Andrzejewski T.M."/>
            <person name="Davidsen T.M."/>
            <person name="Wayne K.J."/>
            <person name="Tettelin H."/>
            <person name="Glass J.I."/>
            <person name="Rusch D."/>
            <person name="Podicherti R."/>
            <person name="Tsui H.-C.T."/>
            <person name="Winkler M.E."/>
        </authorList>
    </citation>
    <scope>NUCLEOTIDE SEQUENCE [LARGE SCALE GENOMIC DNA]</scope>
    <source>
        <strain evidence="2 3">BUT-10</strain>
    </source>
</reference>
<dbReference type="AlphaFoldDB" id="A0A328BRJ5"/>
<dbReference type="Proteomes" id="UP000249524">
    <property type="component" value="Unassembled WGS sequence"/>
</dbReference>
<sequence length="313" mass="33887">MRIFYVTQGVHRTGGQFVNLEHVAALRRQGYDARFLFVRTDGTGPEPFPPGFEAPWQVGTGGLSPDDVVVVGEMFGAGALAVLETSARKILHNQGPFYTFAAFSDLMAVRRWGAEAMITPSGFAADMVERMGWDRPIHVVRPALDPVFAAAAGAPRDLRIAAIPNRRPQEWRLIRGILWSQRPDLADVPWVEIKGLSRAGVAQAIATSEIFLATGQMEGLGLPPLEAMATGALVIGFRGGGGREYATAENGDWFDEEAHLEVAEMLARRIDQLRSGETFALRRAAGQATAAAFSQSEFERQLSSAWAAIAGPP</sequence>
<accession>A0A328BRJ5</accession>
<dbReference type="Pfam" id="PF00534">
    <property type="entry name" value="Glycos_transf_1"/>
    <property type="match status" value="1"/>
</dbReference>
<name>A0A328BRJ5_9CAUL</name>
<gene>
    <name evidence="2" type="ORF">DJ019_01025</name>
</gene>